<dbReference type="EMBL" id="JAYKXP010000032">
    <property type="protein sequence ID" value="KAK7041836.1"/>
    <property type="molecule type" value="Genomic_DNA"/>
</dbReference>
<proteinExistence type="predicted"/>
<evidence type="ECO:0000313" key="2">
    <source>
        <dbReference type="Proteomes" id="UP001383192"/>
    </source>
</evidence>
<evidence type="ECO:0000313" key="1">
    <source>
        <dbReference type="EMBL" id="KAK7041836.1"/>
    </source>
</evidence>
<reference evidence="1 2" key="1">
    <citation type="submission" date="2024-01" db="EMBL/GenBank/DDBJ databases">
        <title>A draft genome for a cacao thread blight-causing isolate of Paramarasmius palmivorus.</title>
        <authorList>
            <person name="Baruah I.K."/>
            <person name="Bukari Y."/>
            <person name="Amoako-Attah I."/>
            <person name="Meinhardt L.W."/>
            <person name="Bailey B.A."/>
            <person name="Cohen S.P."/>
        </authorList>
    </citation>
    <scope>NUCLEOTIDE SEQUENCE [LARGE SCALE GENOMIC DNA]</scope>
    <source>
        <strain evidence="1 2">GH-12</strain>
    </source>
</reference>
<protein>
    <submittedName>
        <fullName evidence="1">Uncharacterized protein</fullName>
    </submittedName>
</protein>
<gene>
    <name evidence="1" type="ORF">VNI00_009125</name>
</gene>
<sequence length="184" mass="20200">MIDDTFETVIGSEGAKKKALLRDGFRGALSRAYDMMSCERNNDLFNMVKQSLDVGWVPAACCHIVSNSAIGTLDTENGETLGLGDLGKTFSQAKGVHDLRDVFTAPETLYPFFDFLKLWLENMKNPARESVDEYQATYAQVLHTSAAKDADDSDISILASKGSDVQTLQKRLESVAMLFMTVAA</sequence>
<dbReference type="Proteomes" id="UP001383192">
    <property type="component" value="Unassembled WGS sequence"/>
</dbReference>
<dbReference type="AlphaFoldDB" id="A0AAW0CT22"/>
<name>A0AAW0CT22_9AGAR</name>
<comment type="caution">
    <text evidence="1">The sequence shown here is derived from an EMBL/GenBank/DDBJ whole genome shotgun (WGS) entry which is preliminary data.</text>
</comment>
<organism evidence="1 2">
    <name type="scientific">Paramarasmius palmivorus</name>
    <dbReference type="NCBI Taxonomy" id="297713"/>
    <lineage>
        <taxon>Eukaryota</taxon>
        <taxon>Fungi</taxon>
        <taxon>Dikarya</taxon>
        <taxon>Basidiomycota</taxon>
        <taxon>Agaricomycotina</taxon>
        <taxon>Agaricomycetes</taxon>
        <taxon>Agaricomycetidae</taxon>
        <taxon>Agaricales</taxon>
        <taxon>Marasmiineae</taxon>
        <taxon>Marasmiaceae</taxon>
        <taxon>Paramarasmius</taxon>
    </lineage>
</organism>
<accession>A0AAW0CT22</accession>
<keyword evidence="2" id="KW-1185">Reference proteome</keyword>